<feature type="domain" description="Choline/carnitine acyltransferase" evidence="5">
    <location>
        <begin position="33"/>
        <end position="391"/>
    </location>
</feature>
<evidence type="ECO:0000256" key="3">
    <source>
        <dbReference type="ARBA" id="ARBA00023315"/>
    </source>
</evidence>
<protein>
    <recommendedName>
        <fullName evidence="5">Choline/carnitine acyltransferase domain-containing protein</fullName>
    </recommendedName>
</protein>
<dbReference type="OrthoDB" id="240216at2759"/>
<evidence type="ECO:0000256" key="1">
    <source>
        <dbReference type="ARBA" id="ARBA00005232"/>
    </source>
</evidence>
<organism evidence="6 7">
    <name type="scientific">Laodelphax striatellus</name>
    <name type="common">Small brown planthopper</name>
    <name type="synonym">Delphax striatella</name>
    <dbReference type="NCBI Taxonomy" id="195883"/>
    <lineage>
        <taxon>Eukaryota</taxon>
        <taxon>Metazoa</taxon>
        <taxon>Ecdysozoa</taxon>
        <taxon>Arthropoda</taxon>
        <taxon>Hexapoda</taxon>
        <taxon>Insecta</taxon>
        <taxon>Pterygota</taxon>
        <taxon>Neoptera</taxon>
        <taxon>Paraneoptera</taxon>
        <taxon>Hemiptera</taxon>
        <taxon>Auchenorrhyncha</taxon>
        <taxon>Fulgoroidea</taxon>
        <taxon>Delphacidae</taxon>
        <taxon>Criomorphinae</taxon>
        <taxon>Laodelphax</taxon>
    </lineage>
</organism>
<dbReference type="FunCoup" id="A0A482WR20">
    <property type="interactions" value="791"/>
</dbReference>
<accession>A0A482WR20</accession>
<dbReference type="PANTHER" id="PTHR22589">
    <property type="entry name" value="CARNITINE O-ACYLTRANSFERASE"/>
    <property type="match status" value="1"/>
</dbReference>
<proteinExistence type="inferred from homology"/>
<dbReference type="GO" id="GO:0019254">
    <property type="term" value="P:carnitine metabolic process, CoA-linked"/>
    <property type="evidence" value="ECO:0007669"/>
    <property type="project" value="TreeGrafter"/>
</dbReference>
<dbReference type="Pfam" id="PF00755">
    <property type="entry name" value="Carn_acyltransf"/>
    <property type="match status" value="2"/>
</dbReference>
<dbReference type="GO" id="GO:0004092">
    <property type="term" value="F:carnitine O-acetyltransferase activity"/>
    <property type="evidence" value="ECO:0007669"/>
    <property type="project" value="TreeGrafter"/>
</dbReference>
<keyword evidence="2" id="KW-0808">Transferase</keyword>
<name>A0A482WR20_LAOST</name>
<evidence type="ECO:0000313" key="7">
    <source>
        <dbReference type="Proteomes" id="UP000291343"/>
    </source>
</evidence>
<dbReference type="SUPFAM" id="SSF52777">
    <property type="entry name" value="CoA-dependent acyltransferases"/>
    <property type="match status" value="2"/>
</dbReference>
<gene>
    <name evidence="6" type="ORF">LSTR_LSTR008602</name>
</gene>
<feature type="active site" description="Proton acceptor" evidence="4">
    <location>
        <position position="281"/>
    </location>
</feature>
<dbReference type="FunFam" id="3.30.559.70:FF:000010">
    <property type="entry name" value="Carnitine O-Acetyl-Transferase, isoform B"/>
    <property type="match status" value="1"/>
</dbReference>
<reference evidence="6 7" key="1">
    <citation type="journal article" date="2017" name="Gigascience">
        <title>Genome sequence of the small brown planthopper, Laodelphax striatellus.</title>
        <authorList>
            <person name="Zhu J."/>
            <person name="Jiang F."/>
            <person name="Wang X."/>
            <person name="Yang P."/>
            <person name="Bao Y."/>
            <person name="Zhao W."/>
            <person name="Wang W."/>
            <person name="Lu H."/>
            <person name="Wang Q."/>
            <person name="Cui N."/>
            <person name="Li J."/>
            <person name="Chen X."/>
            <person name="Luo L."/>
            <person name="Yu J."/>
            <person name="Kang L."/>
            <person name="Cui F."/>
        </authorList>
    </citation>
    <scope>NUCLEOTIDE SEQUENCE [LARGE SCALE GENOMIC DNA]</scope>
    <source>
        <strain evidence="6">Lst14</strain>
    </source>
</reference>
<dbReference type="GO" id="GO:0005777">
    <property type="term" value="C:peroxisome"/>
    <property type="evidence" value="ECO:0007669"/>
    <property type="project" value="TreeGrafter"/>
</dbReference>
<dbReference type="SMR" id="A0A482WR20"/>
<evidence type="ECO:0000259" key="5">
    <source>
        <dbReference type="Pfam" id="PF00755"/>
    </source>
</evidence>
<evidence type="ECO:0000256" key="2">
    <source>
        <dbReference type="ARBA" id="ARBA00022679"/>
    </source>
</evidence>
<comment type="caution">
    <text evidence="6">The sequence shown here is derived from an EMBL/GenBank/DDBJ whole genome shotgun (WGS) entry which is preliminary data.</text>
</comment>
<dbReference type="PANTHER" id="PTHR22589:SF103">
    <property type="entry name" value="CARNITINE O-ACETYL-TRANSFERASE, ISOFORM A-RELATED"/>
    <property type="match status" value="1"/>
</dbReference>
<sequence>MFRYHSYLKTLCHSSQQILARNFSANALPKLPLADWWLKVAYLEFRAPVVYFSSPGLVFPKQTFKNADDRIRYASQVVAAAVDFKLSIDQNKIKQEMYGKAPLDMSQYKKVFGTCRIPNKPGDKLEYYPNSRHIVVMHKNHAFKLDVVTAEGTAVDSKQLAQSFKRILELSRKPAEPIGILTSNDRDSWSDAYALLTGNAENVRSLQAIAESLFVLCFDDKYRPGDQRADCGRDPDRDMNDCGQLCMHGGGSSHNGGNRWYDKTIQFIIGEEGHVGLTYEHSPAEGQPIAVMMDHIVKHLAASKTDDCSGAGGDSSAAGDLQELDFCTSNDVKEHIKKASANLDALVEDCDTACFKFKHFGKNFVKSVKLSPDSFLQMAMQYAFYRARRTLRVGDDTNVRRRPNGDDSLVLGRVDRVCSHHDQRDGVACRKGARAQGGRRRHLLGLKLIAQENGIPLPDIYTDAGYVRSLNMRISTSQVASKADGFMVYGPLVKDGYACCYNPLDNEVNFGITAHASNPTSSANNFRVYLEQCLLDMQNIFVSHAKL</sequence>
<keyword evidence="7" id="KW-1185">Reference proteome</keyword>
<keyword evidence="3" id="KW-0012">Acyltransferase</keyword>
<dbReference type="InterPro" id="IPR023213">
    <property type="entry name" value="CAT-like_dom_sf"/>
</dbReference>
<feature type="domain" description="Choline/carnitine acyltransferase" evidence="5">
    <location>
        <begin position="438"/>
        <end position="532"/>
    </location>
</feature>
<evidence type="ECO:0000313" key="6">
    <source>
        <dbReference type="EMBL" id="RZF35631.1"/>
    </source>
</evidence>
<dbReference type="InParanoid" id="A0A482WR20"/>
<dbReference type="Gene3D" id="3.30.559.10">
    <property type="entry name" value="Chloramphenicol acetyltransferase-like domain"/>
    <property type="match status" value="2"/>
</dbReference>
<dbReference type="EMBL" id="QKKF02027997">
    <property type="protein sequence ID" value="RZF35631.1"/>
    <property type="molecule type" value="Genomic_DNA"/>
</dbReference>
<dbReference type="InterPro" id="IPR039551">
    <property type="entry name" value="Cho/carn_acyl_trans"/>
</dbReference>
<evidence type="ECO:0000256" key="4">
    <source>
        <dbReference type="PIRSR" id="PIRSR600542-1"/>
    </source>
</evidence>
<dbReference type="InterPro" id="IPR042231">
    <property type="entry name" value="Cho/carn_acyl_trans_2"/>
</dbReference>
<dbReference type="Proteomes" id="UP000291343">
    <property type="component" value="Unassembled WGS sequence"/>
</dbReference>
<dbReference type="InterPro" id="IPR000542">
    <property type="entry name" value="Carn_acyl_trans"/>
</dbReference>
<comment type="similarity">
    <text evidence="1">Belongs to the carnitine/choline acetyltransferase family.</text>
</comment>
<dbReference type="Gene3D" id="3.30.559.70">
    <property type="entry name" value="Choline/Carnitine o-acyltransferase, domain 2"/>
    <property type="match status" value="1"/>
</dbReference>
<dbReference type="AlphaFoldDB" id="A0A482WR20"/>
<dbReference type="STRING" id="195883.A0A482WR20"/>